<reference evidence="5" key="1">
    <citation type="submission" date="2018-06" db="EMBL/GenBank/DDBJ databases">
        <authorList>
            <person name="Cea G.-C."/>
            <person name="William W."/>
        </authorList>
    </citation>
    <scope>NUCLEOTIDE SEQUENCE [LARGE SCALE GENOMIC DNA]</scope>
    <source>
        <strain evidence="5">DB21MT-2</strain>
    </source>
</reference>
<feature type="chain" id="PRO_5016332005" description="Outer membrane protein beta-barrel domain-containing protein" evidence="2">
    <location>
        <begin position="24"/>
        <end position="205"/>
    </location>
</feature>
<organism evidence="4 5">
    <name type="scientific">Shewanella benthica</name>
    <dbReference type="NCBI Taxonomy" id="43661"/>
    <lineage>
        <taxon>Bacteria</taxon>
        <taxon>Pseudomonadati</taxon>
        <taxon>Pseudomonadota</taxon>
        <taxon>Gammaproteobacteria</taxon>
        <taxon>Alteromonadales</taxon>
        <taxon>Shewanellaceae</taxon>
        <taxon>Shewanella</taxon>
    </lineage>
</organism>
<proteinExistence type="predicted"/>
<dbReference type="InterPro" id="IPR027385">
    <property type="entry name" value="Beta-barrel_OMP"/>
</dbReference>
<keyword evidence="1 2" id="KW-0732">Signal</keyword>
<feature type="signal peptide" evidence="2">
    <location>
        <begin position="1"/>
        <end position="23"/>
    </location>
</feature>
<dbReference type="OrthoDB" id="7620169at2"/>
<dbReference type="KEGG" id="sbk:SHEWBE_4412"/>
<dbReference type="Pfam" id="PF13505">
    <property type="entry name" value="OMP_b-brl"/>
    <property type="match status" value="1"/>
</dbReference>
<dbReference type="EMBL" id="LS483452">
    <property type="protein sequence ID" value="SQH78372.1"/>
    <property type="molecule type" value="Genomic_DNA"/>
</dbReference>
<evidence type="ECO:0000256" key="1">
    <source>
        <dbReference type="ARBA" id="ARBA00022729"/>
    </source>
</evidence>
<evidence type="ECO:0000259" key="3">
    <source>
        <dbReference type="Pfam" id="PF13505"/>
    </source>
</evidence>
<dbReference type="InterPro" id="IPR011250">
    <property type="entry name" value="OMP/PagP_B-barrel"/>
</dbReference>
<name>A0A330M8E1_9GAMM</name>
<evidence type="ECO:0000256" key="2">
    <source>
        <dbReference type="SAM" id="SignalP"/>
    </source>
</evidence>
<dbReference type="RefSeq" id="WP_112353922.1">
    <property type="nucleotide sequence ID" value="NZ_LS483452.1"/>
</dbReference>
<evidence type="ECO:0000313" key="4">
    <source>
        <dbReference type="EMBL" id="SQH78372.1"/>
    </source>
</evidence>
<gene>
    <name evidence="4" type="ORF">SHEWBE_4412</name>
</gene>
<feature type="domain" description="Outer membrane protein beta-barrel" evidence="3">
    <location>
        <begin position="10"/>
        <end position="204"/>
    </location>
</feature>
<sequence length="205" mass="22321">MNNKRLQGCTLISAMLLSVSAMAGETYDWRVSAALGYGSSSDFSAKAIEKALASNDNVAQISNLENGDLAYAFWFGYQVSPYWELEVGYVNFGEREADFSTDGSASEQDVALQMPISGDGLAWAVRPAISFAERWSAYGRVGVLFWRGEQTSGDYSHESKGTDLLLGAGVEFAISSQWLLGLGWDRAEFDGDANNMVTLAVSYRL</sequence>
<dbReference type="Gene3D" id="2.40.160.20">
    <property type="match status" value="1"/>
</dbReference>
<accession>A0A330M8E1</accession>
<evidence type="ECO:0000313" key="5">
    <source>
        <dbReference type="Proteomes" id="UP000250123"/>
    </source>
</evidence>
<dbReference type="AlphaFoldDB" id="A0A330M8E1"/>
<dbReference type="Proteomes" id="UP000250123">
    <property type="component" value="Chromosome SHEWBE"/>
</dbReference>
<protein>
    <recommendedName>
        <fullName evidence="3">Outer membrane protein beta-barrel domain-containing protein</fullName>
    </recommendedName>
</protein>
<dbReference type="SUPFAM" id="SSF56925">
    <property type="entry name" value="OMPA-like"/>
    <property type="match status" value="1"/>
</dbReference>